<name>A0A433J3B0_9PROT</name>
<dbReference type="AlphaFoldDB" id="A0A433J3B0"/>
<dbReference type="OrthoDB" id="9790331at2"/>
<proteinExistence type="predicted"/>
<accession>A0A433J3B0</accession>
<dbReference type="PANTHER" id="PTHR42815:SF2">
    <property type="entry name" value="FAD-BINDING, PUTATIVE (AFU_ORTHOLOGUE AFUA_6G07600)-RELATED"/>
    <property type="match status" value="1"/>
</dbReference>
<dbReference type="SUPFAM" id="SSF50475">
    <property type="entry name" value="FMN-binding split barrel"/>
    <property type="match status" value="1"/>
</dbReference>
<dbReference type="Gene3D" id="2.30.110.10">
    <property type="entry name" value="Electron Transport, Fmn-binding Protein, Chain A"/>
    <property type="match status" value="1"/>
</dbReference>
<gene>
    <name evidence="2" type="ORF">EJ913_23350</name>
</gene>
<dbReference type="InterPro" id="IPR012349">
    <property type="entry name" value="Split_barrel_FMN-bd"/>
</dbReference>
<evidence type="ECO:0000313" key="3">
    <source>
        <dbReference type="Proteomes" id="UP000280346"/>
    </source>
</evidence>
<protein>
    <submittedName>
        <fullName evidence="2">Pyridoxamine 5'-phosphate oxidase</fullName>
    </submittedName>
</protein>
<feature type="domain" description="Pyridoxamine 5'-phosphate oxidase N-terminal" evidence="1">
    <location>
        <begin position="47"/>
        <end position="163"/>
    </location>
</feature>
<evidence type="ECO:0000313" key="2">
    <source>
        <dbReference type="EMBL" id="RUQ66188.1"/>
    </source>
</evidence>
<dbReference type="Pfam" id="PF01243">
    <property type="entry name" value="PNPOx_N"/>
    <property type="match status" value="1"/>
</dbReference>
<reference evidence="2 3" key="1">
    <citation type="submission" date="2018-12" db="EMBL/GenBank/DDBJ databases">
        <authorList>
            <person name="Yang Y."/>
        </authorList>
    </citation>
    <scope>NUCLEOTIDE SEQUENCE [LARGE SCALE GENOMIC DNA]</scope>
    <source>
        <strain evidence="2 3">GSF71</strain>
    </source>
</reference>
<dbReference type="Proteomes" id="UP000280346">
    <property type="component" value="Unassembled WGS sequence"/>
</dbReference>
<dbReference type="NCBIfam" id="TIGR04025">
    <property type="entry name" value="PPOX_FMN_DR2398"/>
    <property type="match status" value="1"/>
</dbReference>
<sequence length="223" mass="24476">MLVFAEGAALPMDPHRIHSVEALRALYAMPTERIQKMTFPFLDDHGLRFIAAAPLVFVATASETGMDCSPRGGRPGFVHAVDRRELAIPDWPGNNKLSSIVNLLTSDGACGLVFLVPEQDVFLRVNGTATVTTDPALLALLVEEGRTPKAAIRLAVREAFFHCGKALRRSHLWQPEGWVVPNDLPSVGQMAKDQSGMAELSVEQIDALYQRALSEQLYRESEV</sequence>
<comment type="caution">
    <text evidence="2">The sequence shown here is derived from an EMBL/GenBank/DDBJ whole genome shotgun (WGS) entry which is preliminary data.</text>
</comment>
<keyword evidence="3" id="KW-1185">Reference proteome</keyword>
<evidence type="ECO:0000259" key="1">
    <source>
        <dbReference type="Pfam" id="PF01243"/>
    </source>
</evidence>
<organism evidence="2 3">
    <name type="scientific">Azospirillum doebereinerae</name>
    <dbReference type="NCBI Taxonomy" id="92933"/>
    <lineage>
        <taxon>Bacteria</taxon>
        <taxon>Pseudomonadati</taxon>
        <taxon>Pseudomonadota</taxon>
        <taxon>Alphaproteobacteria</taxon>
        <taxon>Rhodospirillales</taxon>
        <taxon>Azospirillaceae</taxon>
        <taxon>Azospirillum</taxon>
    </lineage>
</organism>
<dbReference type="PANTHER" id="PTHR42815">
    <property type="entry name" value="FAD-BINDING, PUTATIVE (AFU_ORTHOLOGUE AFUA_6G07600)-RELATED"/>
    <property type="match status" value="1"/>
</dbReference>
<dbReference type="EMBL" id="RZIJ01000022">
    <property type="protein sequence ID" value="RUQ66188.1"/>
    <property type="molecule type" value="Genomic_DNA"/>
</dbReference>
<dbReference type="InterPro" id="IPR024029">
    <property type="entry name" value="Pyridox_Oxase_FMN-dep"/>
</dbReference>
<dbReference type="InterPro" id="IPR011576">
    <property type="entry name" value="Pyridox_Oxase_N"/>
</dbReference>